<dbReference type="EMBL" id="RCBY01000038">
    <property type="protein sequence ID" value="RQH46915.1"/>
    <property type="molecule type" value="Genomic_DNA"/>
</dbReference>
<feature type="region of interest" description="Disordered" evidence="1">
    <location>
        <begin position="442"/>
        <end position="481"/>
    </location>
</feature>
<accession>A0A3N6PXE4</accession>
<sequence>MKNQENSQSIKEFLYWRENLYHGVNARKETVTELVDALSSNQIASSVVELSEHPLFRRDYNSLYKGIQEFLPAQNDHNYSQQVNYLLEAASQTIPTPVSRHFHLFGIDTTPCPRPFSATLADKTFIHYPNPIKGNKPISIGHSYSVICALPEGIATGNVPWAVPLLGERVPSSEKATNIGNKQLEKIFNTGSFSGDKLSVLVADSFYSQRDFIGEQVKQNNLVTVTRIRSNRVFYRQFISKKKQKITSGHPRWYGDKFDLKDENTWHKPTGISQCIFTTKKGRQLTVTISGWKQMLMKGTQNYKMNRYPFTLLQINITDEVGNQIGKPMWLIVIGSRRQELSLIDCYESDRQRYDMEHLFRFGKQKLLMTAYSTPDVQHEENWFKLTLIAYVNLWTARNLAVVLPHHWEQYLKNKKSVKITPSLVQRDFYRIISTLGTMARSPKRRGYSSGRIKGYKTTPRTRHQVITKGQKKSRKQRKVS</sequence>
<feature type="compositionally biased region" description="Basic residues" evidence="1">
    <location>
        <begin position="460"/>
        <end position="481"/>
    </location>
</feature>
<dbReference type="InterPro" id="IPR038721">
    <property type="entry name" value="IS701-like_DDE_dom"/>
</dbReference>
<name>A0A3N6PXE4_9CYAN</name>
<dbReference type="OrthoDB" id="573757at2"/>
<keyword evidence="4" id="KW-1185">Reference proteome</keyword>
<dbReference type="NCBIfam" id="NF041680">
    <property type="entry name" value="transp_NF041680"/>
    <property type="match status" value="1"/>
</dbReference>
<evidence type="ECO:0000313" key="3">
    <source>
        <dbReference type="EMBL" id="RQH46915.1"/>
    </source>
</evidence>
<gene>
    <name evidence="3" type="ORF">D5R40_09275</name>
</gene>
<dbReference type="RefSeq" id="WP_124154533.1">
    <property type="nucleotide sequence ID" value="NZ_CAWOLW010000312.1"/>
</dbReference>
<comment type="caution">
    <text evidence="3">The sequence shown here is derived from an EMBL/GenBank/DDBJ whole genome shotgun (WGS) entry which is preliminary data.</text>
</comment>
<organism evidence="3 4">
    <name type="scientific">Okeania hirsuta</name>
    <dbReference type="NCBI Taxonomy" id="1458930"/>
    <lineage>
        <taxon>Bacteria</taxon>
        <taxon>Bacillati</taxon>
        <taxon>Cyanobacteriota</taxon>
        <taxon>Cyanophyceae</taxon>
        <taxon>Oscillatoriophycideae</taxon>
        <taxon>Oscillatoriales</taxon>
        <taxon>Microcoleaceae</taxon>
        <taxon>Okeania</taxon>
    </lineage>
</organism>
<evidence type="ECO:0000256" key="1">
    <source>
        <dbReference type="SAM" id="MobiDB-lite"/>
    </source>
</evidence>
<evidence type="ECO:0000259" key="2">
    <source>
        <dbReference type="Pfam" id="PF13546"/>
    </source>
</evidence>
<proteinExistence type="predicted"/>
<protein>
    <submittedName>
        <fullName evidence="3">Transposase</fullName>
    </submittedName>
</protein>
<reference evidence="3 4" key="1">
    <citation type="journal article" date="2018" name="ACS Chem. Biol.">
        <title>Ketoreductase domain dysfunction expands chemodiversity: malyngamide biosynthesis in the cyanobacterium Okeania hirsuta.</title>
        <authorList>
            <person name="Moss N.A."/>
            <person name="Leao T."/>
            <person name="Rankin M."/>
            <person name="McCullough T.M."/>
            <person name="Qu P."/>
            <person name="Korobeynikov A."/>
            <person name="Smith J.L."/>
            <person name="Gerwick L."/>
            <person name="Gerwick W.H."/>
        </authorList>
    </citation>
    <scope>NUCLEOTIDE SEQUENCE [LARGE SCALE GENOMIC DNA]</scope>
    <source>
        <strain evidence="3 4">PAB10Feb10-1</strain>
    </source>
</reference>
<dbReference type="Pfam" id="PF13546">
    <property type="entry name" value="DDE_5"/>
    <property type="match status" value="1"/>
</dbReference>
<feature type="domain" description="Transposase IS701-like DDE" evidence="2">
    <location>
        <begin position="20"/>
        <end position="296"/>
    </location>
</feature>
<evidence type="ECO:0000313" key="4">
    <source>
        <dbReference type="Proteomes" id="UP000269154"/>
    </source>
</evidence>
<dbReference type="Proteomes" id="UP000269154">
    <property type="component" value="Unassembled WGS sequence"/>
</dbReference>
<dbReference type="AlphaFoldDB" id="A0A3N6PXE4"/>